<evidence type="ECO:0000313" key="2">
    <source>
        <dbReference type="Proteomes" id="UP001595453"/>
    </source>
</evidence>
<accession>A0ABV7CJA7</accession>
<comment type="caution">
    <text evidence="1">The sequence shown here is derived from an EMBL/GenBank/DDBJ whole genome shotgun (WGS) entry which is preliminary data.</text>
</comment>
<proteinExistence type="predicted"/>
<organism evidence="1 2">
    <name type="scientific">Pseudoalteromonas fenneropenaei</name>
    <dbReference type="NCBI Taxonomy" id="1737459"/>
    <lineage>
        <taxon>Bacteria</taxon>
        <taxon>Pseudomonadati</taxon>
        <taxon>Pseudomonadota</taxon>
        <taxon>Gammaproteobacteria</taxon>
        <taxon>Alteromonadales</taxon>
        <taxon>Pseudoalteromonadaceae</taxon>
        <taxon>Pseudoalteromonas</taxon>
    </lineage>
</organism>
<dbReference type="SUPFAM" id="SSF53187">
    <property type="entry name" value="Zn-dependent exopeptidases"/>
    <property type="match status" value="1"/>
</dbReference>
<gene>
    <name evidence="1" type="ORF">ACFOEE_09285</name>
</gene>
<name>A0ABV7CJA7_9GAMM</name>
<evidence type="ECO:0000313" key="1">
    <source>
        <dbReference type="EMBL" id="MFC3032713.1"/>
    </source>
</evidence>
<keyword evidence="2" id="KW-1185">Reference proteome</keyword>
<reference evidence="2" key="1">
    <citation type="journal article" date="2019" name="Int. J. Syst. Evol. Microbiol.">
        <title>The Global Catalogue of Microorganisms (GCM) 10K type strain sequencing project: providing services to taxonomists for standard genome sequencing and annotation.</title>
        <authorList>
            <consortium name="The Broad Institute Genomics Platform"/>
            <consortium name="The Broad Institute Genome Sequencing Center for Infectious Disease"/>
            <person name="Wu L."/>
            <person name="Ma J."/>
        </authorList>
    </citation>
    <scope>NUCLEOTIDE SEQUENCE [LARGE SCALE GENOMIC DNA]</scope>
    <source>
        <strain evidence="2">KCTC 42730</strain>
    </source>
</reference>
<dbReference type="InterPro" id="IPR007709">
    <property type="entry name" value="N-FG_amidohydro"/>
</dbReference>
<protein>
    <submittedName>
        <fullName evidence="1">N-formylglutamate amidohydrolase</fullName>
    </submittedName>
</protein>
<dbReference type="Gene3D" id="3.40.630.40">
    <property type="entry name" value="Zn-dependent exopeptidases"/>
    <property type="match status" value="1"/>
</dbReference>
<dbReference type="Proteomes" id="UP001595453">
    <property type="component" value="Unassembled WGS sequence"/>
</dbReference>
<dbReference type="EMBL" id="JBHRSD010000014">
    <property type="protein sequence ID" value="MFC3032713.1"/>
    <property type="molecule type" value="Genomic_DNA"/>
</dbReference>
<dbReference type="RefSeq" id="WP_377123485.1">
    <property type="nucleotide sequence ID" value="NZ_JBHRSD010000014.1"/>
</dbReference>
<dbReference type="Pfam" id="PF05013">
    <property type="entry name" value="FGase"/>
    <property type="match status" value="1"/>
</dbReference>
<sequence>MRETVFTVYSPPAEGEQLPLVFDSPHSSAAFPQSDYVLNVGEAVLKTGWDAYIDELWQPAVKLGATLLAAGFSRMYIDPNRALDDIDPELLNGVWPMALNPTKYSERGMGLIRRFALPNQAMYGKALTAEEIAHRINTYYAPYHAALSTQLDTAKQQFGAVWHVDCHSMKSTGNAMNIDAGDKRADIVIGDRMGQSANPEFTQVVADAFIHLGYQVALNYPYQGGQIISQYGQPKAQCHSIQIEINRALYMDEAQFSKHSGFTLLQADLLRVSEAIRGYIREQLAL</sequence>